<sequence length="1117" mass="118086">MIYSRFRAVPQTRACMVALAALVVPVHAGTYTNDFSADPFATSVPVNQRLTAFSNQAVGNVNRPGWIATGGVSNSGYLKLTDAVGSIRSTIVFPDFEPGFKVAGFNFGIDCRIGGGGTNPADGFSINFARKDEIYNDTVITTGTPYAGTNNVGHTEADRHEEGTRTGLGIGFDAYFSGGEDVIGISVRVDDQLLLQVPLPNLNRASTDPGYANSLQTGPLIAGTAAERVAALGWGRFEVALNPSNGRLDIWWKGVKVVDQLETSFVPSAGRLVFGARTGGQNQVHHFDNVTLETFPVEVAALTTAKVNHDGFVFQISDYGTNSVVTPARVTYLEIDGAQVTPNSVTKSGGVTTITYVPPTPFPPNYTVPFLINATDQLNREVGSSAVLTTPLLPEEFYLTNEPYLNQWDIREIRGGTVTGTPPYNSALSIAATPPGTPNDYIAPYFNMSDDVDYGGRGFFKRDRAYATGVAGNDDNMVGLGRTKISITEAGDYTFRVHSDDGFALRVNGGSFSKVAGLGLIDGSDSSTIAFLNGTGDSNTRGTINLPVGEYDIDFLWFEGTGGSYAEVSWAKGDHTDDPTGGKWTLVGGESDTPFFPAAPLDLPAPTGGNWSVRNYHGGANVPDLRSAFNMIANPGAATITNAAAPVVNFRDPQNAGYDGIFRNNTPFPMETVVAGADDNQFVTVGRYEFVAPAAGDYSFGVSADDGFAFRILGGAYLINHAGPMNNGSGIDPLDPSAFLNSASSSDVTYGVYRVPAAGTYTVEVVQVEQAGGASLEVAWAPGNFTTRNATSAWRLLGNDTAPGIPVAAPILPNNLFDDLPPAPATYWSTRFYYPGTGIGNLEAAYPVILNPATPKNTGVYQFLNFRNFVPDGQIEGTWVSGLFHATNATAAYQVPAERQYLGATGLVDNVAAIATSRIVIPTAGNYTFGISSDDGFALRVVGAPNGFQRVSGAATIDSAQTNTVYRLTGSNNARAVINLPAGEYDLEFAYYEGGGEAHFEVYAVAGDFTNDADSTGWRIIGHTASGGLGLAAQPVVPTLPSSLGGFTIGAGGAFSFSWASQDGANYHIQYSADLTTWHDLNENFAAQPGGTTTFTGNVADLTQIPQTSKVFFRLVD</sequence>
<dbReference type="EMBL" id="JAPDDR010000008">
    <property type="protein sequence ID" value="MCW1915167.1"/>
    <property type="molecule type" value="Genomic_DNA"/>
</dbReference>
<organism evidence="3 4">
    <name type="scientific">Luteolibacter rhizosphaerae</name>
    <dbReference type="NCBI Taxonomy" id="2989719"/>
    <lineage>
        <taxon>Bacteria</taxon>
        <taxon>Pseudomonadati</taxon>
        <taxon>Verrucomicrobiota</taxon>
        <taxon>Verrucomicrobiia</taxon>
        <taxon>Verrucomicrobiales</taxon>
        <taxon>Verrucomicrobiaceae</taxon>
        <taxon>Luteolibacter</taxon>
    </lineage>
</organism>
<dbReference type="InterPro" id="IPR037524">
    <property type="entry name" value="PA14/GLEYA"/>
</dbReference>
<dbReference type="SUPFAM" id="SSF56988">
    <property type="entry name" value="Anthrax protective antigen"/>
    <property type="match status" value="1"/>
</dbReference>
<gene>
    <name evidence="3" type="ORF">OJ996_16390</name>
</gene>
<dbReference type="RefSeq" id="WP_264514706.1">
    <property type="nucleotide sequence ID" value="NZ_JAPDDR010000008.1"/>
</dbReference>
<protein>
    <recommendedName>
        <fullName evidence="2">PA14 domain-containing protein</fullName>
    </recommendedName>
</protein>
<name>A0ABT3G678_9BACT</name>
<keyword evidence="4" id="KW-1185">Reference proteome</keyword>
<dbReference type="PROSITE" id="PS51820">
    <property type="entry name" value="PA14"/>
    <property type="match status" value="2"/>
</dbReference>
<accession>A0ABT3G678</accession>
<feature type="chain" id="PRO_5045681712" description="PA14 domain-containing protein" evidence="1">
    <location>
        <begin position="29"/>
        <end position="1117"/>
    </location>
</feature>
<feature type="domain" description="PA14" evidence="2">
    <location>
        <begin position="854"/>
        <end position="1018"/>
    </location>
</feature>
<comment type="caution">
    <text evidence="3">The sequence shown here is derived from an EMBL/GenBank/DDBJ whole genome shotgun (WGS) entry which is preliminary data.</text>
</comment>
<feature type="signal peptide" evidence="1">
    <location>
        <begin position="1"/>
        <end position="28"/>
    </location>
</feature>
<dbReference type="Proteomes" id="UP001165653">
    <property type="component" value="Unassembled WGS sequence"/>
</dbReference>
<evidence type="ECO:0000259" key="2">
    <source>
        <dbReference type="PROSITE" id="PS51820"/>
    </source>
</evidence>
<evidence type="ECO:0000313" key="4">
    <source>
        <dbReference type="Proteomes" id="UP001165653"/>
    </source>
</evidence>
<reference evidence="3" key="1">
    <citation type="submission" date="2022-10" db="EMBL/GenBank/DDBJ databases">
        <title>Luteolibacter sp. GHJ8, whole genome shotgun sequencing project.</title>
        <authorList>
            <person name="Zhao G."/>
            <person name="Shen L."/>
        </authorList>
    </citation>
    <scope>NUCLEOTIDE SEQUENCE</scope>
    <source>
        <strain evidence="3">GHJ8</strain>
    </source>
</reference>
<keyword evidence="1" id="KW-0732">Signal</keyword>
<proteinExistence type="predicted"/>
<dbReference type="Gene3D" id="2.60.120.1560">
    <property type="match status" value="1"/>
</dbReference>
<dbReference type="InterPro" id="IPR011658">
    <property type="entry name" value="PA14_dom"/>
</dbReference>
<evidence type="ECO:0000256" key="1">
    <source>
        <dbReference type="SAM" id="SignalP"/>
    </source>
</evidence>
<dbReference type="SMART" id="SM00758">
    <property type="entry name" value="PA14"/>
    <property type="match status" value="2"/>
</dbReference>
<feature type="domain" description="PA14" evidence="2">
    <location>
        <begin position="413"/>
        <end position="584"/>
    </location>
</feature>
<evidence type="ECO:0000313" key="3">
    <source>
        <dbReference type="EMBL" id="MCW1915167.1"/>
    </source>
</evidence>